<keyword evidence="3" id="KW-1185">Reference proteome</keyword>
<feature type="transmembrane region" description="Helical" evidence="1">
    <location>
        <begin position="337"/>
        <end position="358"/>
    </location>
</feature>
<dbReference type="Proteomes" id="UP000183987">
    <property type="component" value="Unassembled WGS sequence"/>
</dbReference>
<feature type="transmembrane region" description="Helical" evidence="1">
    <location>
        <begin position="458"/>
        <end position="480"/>
    </location>
</feature>
<evidence type="ECO:0000313" key="3">
    <source>
        <dbReference type="Proteomes" id="UP000183987"/>
    </source>
</evidence>
<dbReference type="RefSeq" id="WP_072858125.1">
    <property type="nucleotide sequence ID" value="NZ_FQUE01000008.1"/>
</dbReference>
<evidence type="ECO:0000256" key="1">
    <source>
        <dbReference type="SAM" id="Phobius"/>
    </source>
</evidence>
<gene>
    <name evidence="2" type="ORF">SAMN05444339_10876</name>
</gene>
<organism evidence="2 3">
    <name type="scientific">Loktanella atrilutea</name>
    <dbReference type="NCBI Taxonomy" id="366533"/>
    <lineage>
        <taxon>Bacteria</taxon>
        <taxon>Pseudomonadati</taxon>
        <taxon>Pseudomonadota</taxon>
        <taxon>Alphaproteobacteria</taxon>
        <taxon>Rhodobacterales</taxon>
        <taxon>Roseobacteraceae</taxon>
        <taxon>Loktanella</taxon>
    </lineage>
</organism>
<feature type="transmembrane region" description="Helical" evidence="1">
    <location>
        <begin position="270"/>
        <end position="290"/>
    </location>
</feature>
<accession>A0A1M5CSK8</accession>
<feature type="transmembrane region" description="Helical" evidence="1">
    <location>
        <begin position="231"/>
        <end position="249"/>
    </location>
</feature>
<sequence>MATQTTDDVIAPPRATPPGGHATTGAALLAAGFFTYIVSFASASPMLATVSATLILVFIAMNLRRATAIVRSFAAVALLIALWGLFRNSLSPSDLAVAGGRVSFLTSILIALIFLRLVAARDPAFQAAGAFLANQPPSRRYVSLGIGGNLFGVLLNLGGLGLLIEMTLAGQRRLETVSAVSPAVHDVRERRIVTAIVRGFATIAFWSPFGIALNTLLLIFTEVHWRDAAPWGLGFAALFLIVGGVMDIVERRLFPVFPKPVAVPPAPGDGLGLLAVLGHLVGLALLVIGGDHLLPYSFQEVLVGVVPIYAVIWSMVRHGTRGPARLVGDFTANAPRYVNEIGVFALAGLIGALLVALVPQHALDPVLEAVVDLGGPVALALALAWVTLLAAMLGLHPIISVVILAEFMVRTPLISQQAALLSLLTGWTLTVCLAPLATTATYVSAILDRSPVTVSLRWNGLFGVITLALASGILILGISWHWF</sequence>
<name>A0A1M5CSK8_LOKAT</name>
<reference evidence="3" key="1">
    <citation type="submission" date="2016-11" db="EMBL/GenBank/DDBJ databases">
        <authorList>
            <person name="Varghese N."/>
            <person name="Submissions S."/>
        </authorList>
    </citation>
    <scope>NUCLEOTIDE SEQUENCE [LARGE SCALE GENOMIC DNA]</scope>
    <source>
        <strain evidence="3">DSM 29326</strain>
    </source>
</reference>
<proteinExistence type="predicted"/>
<evidence type="ECO:0000313" key="2">
    <source>
        <dbReference type="EMBL" id="SHF57676.1"/>
    </source>
</evidence>
<keyword evidence="1" id="KW-0472">Membrane</keyword>
<feature type="transmembrane region" description="Helical" evidence="1">
    <location>
        <begin position="417"/>
        <end position="438"/>
    </location>
</feature>
<keyword evidence="1" id="KW-1133">Transmembrane helix</keyword>
<dbReference type="EMBL" id="FQUE01000008">
    <property type="protein sequence ID" value="SHF57676.1"/>
    <property type="molecule type" value="Genomic_DNA"/>
</dbReference>
<feature type="transmembrane region" description="Helical" evidence="1">
    <location>
        <begin position="98"/>
        <end position="121"/>
    </location>
</feature>
<feature type="transmembrane region" description="Helical" evidence="1">
    <location>
        <begin position="69"/>
        <end position="86"/>
    </location>
</feature>
<dbReference type="AlphaFoldDB" id="A0A1M5CSK8"/>
<feature type="transmembrane region" description="Helical" evidence="1">
    <location>
        <begin position="141"/>
        <end position="164"/>
    </location>
</feature>
<feature type="transmembrane region" description="Helical" evidence="1">
    <location>
        <begin position="45"/>
        <end position="63"/>
    </location>
</feature>
<protein>
    <submittedName>
        <fullName evidence="2">Uncharacterized protein</fullName>
    </submittedName>
</protein>
<keyword evidence="1" id="KW-0812">Transmembrane</keyword>
<feature type="transmembrane region" description="Helical" evidence="1">
    <location>
        <begin position="378"/>
        <end position="405"/>
    </location>
</feature>
<feature type="transmembrane region" description="Helical" evidence="1">
    <location>
        <begin position="195"/>
        <end position="219"/>
    </location>
</feature>
<dbReference type="STRING" id="366533.SAMN05444339_10876"/>
<dbReference type="OrthoDB" id="7832851at2"/>